<dbReference type="OrthoDB" id="2136654at2"/>
<evidence type="ECO:0000256" key="1">
    <source>
        <dbReference type="SAM" id="MobiDB-lite"/>
    </source>
</evidence>
<gene>
    <name evidence="3" type="ORF">SAMN05421807_11717</name>
</gene>
<accession>A0A1M5WL19</accession>
<evidence type="ECO:0000256" key="2">
    <source>
        <dbReference type="SAM" id="SignalP"/>
    </source>
</evidence>
<feature type="chain" id="PRO_5038924897" description="Lipoprotein" evidence="2">
    <location>
        <begin position="30"/>
        <end position="213"/>
    </location>
</feature>
<evidence type="ECO:0000313" key="3">
    <source>
        <dbReference type="EMBL" id="SHH88211.1"/>
    </source>
</evidence>
<feature type="signal peptide" evidence="2">
    <location>
        <begin position="1"/>
        <end position="29"/>
    </location>
</feature>
<name>A0A1M5WL19_9BACI</name>
<keyword evidence="2" id="KW-0732">Signal</keyword>
<feature type="region of interest" description="Disordered" evidence="1">
    <location>
        <begin position="29"/>
        <end position="89"/>
    </location>
</feature>
<keyword evidence="4" id="KW-1185">Reference proteome</keyword>
<dbReference type="RefSeq" id="WP_073011963.1">
    <property type="nucleotide sequence ID" value="NZ_FQXD01000017.1"/>
</dbReference>
<organism evidence="3 4">
    <name type="scientific">Virgibacillus chiguensis</name>
    <dbReference type="NCBI Taxonomy" id="411959"/>
    <lineage>
        <taxon>Bacteria</taxon>
        <taxon>Bacillati</taxon>
        <taxon>Bacillota</taxon>
        <taxon>Bacilli</taxon>
        <taxon>Bacillales</taxon>
        <taxon>Bacillaceae</taxon>
        <taxon>Virgibacillus</taxon>
    </lineage>
</organism>
<feature type="compositionally biased region" description="Basic and acidic residues" evidence="1">
    <location>
        <begin position="33"/>
        <end position="60"/>
    </location>
</feature>
<proteinExistence type="predicted"/>
<dbReference type="EMBL" id="FQXD01000017">
    <property type="protein sequence ID" value="SHH88211.1"/>
    <property type="molecule type" value="Genomic_DNA"/>
</dbReference>
<reference evidence="4" key="1">
    <citation type="submission" date="2016-11" db="EMBL/GenBank/DDBJ databases">
        <authorList>
            <person name="Varghese N."/>
            <person name="Submissions S."/>
        </authorList>
    </citation>
    <scope>NUCLEOTIDE SEQUENCE [LARGE SCALE GENOMIC DNA]</scope>
    <source>
        <strain evidence="4">CGMCC 1.6496</strain>
    </source>
</reference>
<feature type="compositionally biased region" description="Polar residues" evidence="1">
    <location>
        <begin position="61"/>
        <end position="70"/>
    </location>
</feature>
<evidence type="ECO:0000313" key="4">
    <source>
        <dbReference type="Proteomes" id="UP000184079"/>
    </source>
</evidence>
<sequence>MKNQTKKIYGSIVLTLLIFLLAGCTNSMEEESEAKNSEKDVTTVSETDNKEDPKNNDLEKTPSSNTSNKGKTGESKDASSEDNAEKDTLSNYSTEEIEYARIWLQLGAIKDVEELNIRHFSAGTPLNPNDETSASYPEDVIQLSGSRLVAGSVTYSSNGDGTINVYNIPLRWDGSYPTGEDFYKDLIENTELVRVDRGEDNKISALINKMNTL</sequence>
<dbReference type="PROSITE" id="PS51257">
    <property type="entry name" value="PROKAR_LIPOPROTEIN"/>
    <property type="match status" value="1"/>
</dbReference>
<protein>
    <recommendedName>
        <fullName evidence="5">Lipoprotein</fullName>
    </recommendedName>
</protein>
<dbReference type="AlphaFoldDB" id="A0A1M5WL19"/>
<evidence type="ECO:0008006" key="5">
    <source>
        <dbReference type="Google" id="ProtNLM"/>
    </source>
</evidence>
<feature type="compositionally biased region" description="Basic and acidic residues" evidence="1">
    <location>
        <begin position="71"/>
        <end position="88"/>
    </location>
</feature>
<dbReference type="Proteomes" id="UP000184079">
    <property type="component" value="Unassembled WGS sequence"/>
</dbReference>